<feature type="transmembrane region" description="Helical" evidence="5">
    <location>
        <begin position="195"/>
        <end position="215"/>
    </location>
</feature>
<gene>
    <name evidence="7" type="ORF">GMI68_08665</name>
    <name evidence="8" type="ORF">J7S26_02270</name>
</gene>
<name>A0A9E6MRN3_9ACTN</name>
<feature type="domain" description="Ferric oxidoreductase" evidence="6">
    <location>
        <begin position="67"/>
        <end position="177"/>
    </location>
</feature>
<keyword evidence="3 5" id="KW-1133">Transmembrane helix</keyword>
<evidence type="ECO:0000256" key="5">
    <source>
        <dbReference type="SAM" id="Phobius"/>
    </source>
</evidence>
<proteinExistence type="predicted"/>
<dbReference type="RefSeq" id="WP_166340244.1">
    <property type="nucleotide sequence ID" value="NZ_CP072829.1"/>
</dbReference>
<dbReference type="KEGG" id="ebz:J7S26_02270"/>
<dbReference type="EMBL" id="WPCR01000012">
    <property type="protein sequence ID" value="NHM14823.1"/>
    <property type="molecule type" value="Genomic_DNA"/>
</dbReference>
<dbReference type="EMBL" id="CP072829">
    <property type="protein sequence ID" value="QTU84770.1"/>
    <property type="molecule type" value="Genomic_DNA"/>
</dbReference>
<dbReference type="Proteomes" id="UP000636394">
    <property type="component" value="Unassembled WGS sequence"/>
</dbReference>
<reference evidence="8" key="2">
    <citation type="submission" date="2021-04" db="EMBL/GenBank/DDBJ databases">
        <title>Novel species in family Eggerthellaceae.</title>
        <authorList>
            <person name="Zhang G."/>
        </authorList>
    </citation>
    <scope>NUCLEOTIDE SEQUENCE</scope>
    <source>
        <strain evidence="8">Zg-886</strain>
    </source>
</reference>
<evidence type="ECO:0000313" key="10">
    <source>
        <dbReference type="Proteomes" id="UP000671910"/>
    </source>
</evidence>
<feature type="transmembrane region" description="Helical" evidence="5">
    <location>
        <begin position="169"/>
        <end position="189"/>
    </location>
</feature>
<protein>
    <submittedName>
        <fullName evidence="8">Ferric reductase-like transmembrane domain-containing protein</fullName>
    </submittedName>
</protein>
<keyword evidence="2 5" id="KW-0812">Transmembrane</keyword>
<evidence type="ECO:0000256" key="1">
    <source>
        <dbReference type="ARBA" id="ARBA00004141"/>
    </source>
</evidence>
<evidence type="ECO:0000256" key="3">
    <source>
        <dbReference type="ARBA" id="ARBA00022989"/>
    </source>
</evidence>
<evidence type="ECO:0000313" key="9">
    <source>
        <dbReference type="Proteomes" id="UP000636394"/>
    </source>
</evidence>
<accession>A0A9E6MRN3</accession>
<reference evidence="7 9" key="1">
    <citation type="submission" date="2019-11" db="EMBL/GenBank/DDBJ databases">
        <title>Eggerthellaceae novel genus isolated from the rectal contents of marmort.</title>
        <authorList>
            <person name="Zhang G."/>
        </authorList>
    </citation>
    <scope>NUCLEOTIDE SEQUENCE [LARGE SCALE GENOMIC DNA]</scope>
    <source>
        <strain evidence="7">Zg-886</strain>
        <strain evidence="9">zg-886</strain>
    </source>
</reference>
<evidence type="ECO:0000313" key="8">
    <source>
        <dbReference type="EMBL" id="QTU84770.1"/>
    </source>
</evidence>
<comment type="subcellular location">
    <subcellularLocation>
        <location evidence="1">Membrane</location>
        <topology evidence="1">Multi-pass membrane protein</topology>
    </subcellularLocation>
</comment>
<evidence type="ECO:0000256" key="2">
    <source>
        <dbReference type="ARBA" id="ARBA00022692"/>
    </source>
</evidence>
<organism evidence="8 10">
    <name type="scientific">Xiamenia xianingshaonis</name>
    <dbReference type="NCBI Taxonomy" id="2682776"/>
    <lineage>
        <taxon>Bacteria</taxon>
        <taxon>Bacillati</taxon>
        <taxon>Actinomycetota</taxon>
        <taxon>Coriobacteriia</taxon>
        <taxon>Eggerthellales</taxon>
        <taxon>Eggerthellaceae</taxon>
        <taxon>Xiamenia</taxon>
    </lineage>
</organism>
<evidence type="ECO:0000259" key="6">
    <source>
        <dbReference type="Pfam" id="PF01794"/>
    </source>
</evidence>
<evidence type="ECO:0000256" key="4">
    <source>
        <dbReference type="ARBA" id="ARBA00023136"/>
    </source>
</evidence>
<dbReference type="Proteomes" id="UP000671910">
    <property type="component" value="Chromosome"/>
</dbReference>
<dbReference type="AlphaFoldDB" id="A0A9E6MRN3"/>
<keyword evidence="9" id="KW-1185">Reference proteome</keyword>
<keyword evidence="4 5" id="KW-0472">Membrane</keyword>
<feature type="transmembrane region" description="Helical" evidence="5">
    <location>
        <begin position="129"/>
        <end position="148"/>
    </location>
</feature>
<sequence>MDLIIALVAAAVLAVCLRPLLMRHASITYVAVVAVDLLFLSGALGNVLPDLQRELLPFLRKSLLPYALFALVMYLGVLPEASRVRRLLMPVRGQLSIVAALLAACHVGSYAPVYLGVALKGFGSAEATTVAALCLAAVVLCLLVVLSVTSFATVRRRMSGSVWRAVQKLAYPFFALATLHAIVLLLPASATRPNAALSVSLYVGLLLCYAILRIARWASNTYGNRAASGRSADGGQKQSCVLP</sequence>
<feature type="transmembrane region" description="Helical" evidence="5">
    <location>
        <begin position="58"/>
        <end position="77"/>
    </location>
</feature>
<feature type="transmembrane region" description="Helical" evidence="5">
    <location>
        <begin position="97"/>
        <end position="117"/>
    </location>
</feature>
<evidence type="ECO:0000313" key="7">
    <source>
        <dbReference type="EMBL" id="NHM14823.1"/>
    </source>
</evidence>
<dbReference type="InterPro" id="IPR013130">
    <property type="entry name" value="Fe3_Rdtase_TM_dom"/>
</dbReference>
<dbReference type="Pfam" id="PF01794">
    <property type="entry name" value="Ferric_reduct"/>
    <property type="match status" value="1"/>
</dbReference>
<dbReference type="GO" id="GO:0016020">
    <property type="term" value="C:membrane"/>
    <property type="evidence" value="ECO:0007669"/>
    <property type="project" value="UniProtKB-SubCell"/>
</dbReference>